<evidence type="ECO:0000256" key="8">
    <source>
        <dbReference type="SAM" id="Phobius"/>
    </source>
</evidence>
<accession>A0A0W7TU83</accession>
<dbReference type="Proteomes" id="UP000431913">
    <property type="component" value="Unassembled WGS sequence"/>
</dbReference>
<feature type="transmembrane region" description="Helical" evidence="8">
    <location>
        <begin position="82"/>
        <end position="102"/>
    </location>
</feature>
<dbReference type="Proteomes" id="UP000449193">
    <property type="component" value="Unassembled WGS sequence"/>
</dbReference>
<evidence type="ECO:0000313" key="17">
    <source>
        <dbReference type="Proteomes" id="UP000431913"/>
    </source>
</evidence>
<evidence type="ECO:0000256" key="1">
    <source>
        <dbReference type="ARBA" id="ARBA00004651"/>
    </source>
</evidence>
<comment type="similarity">
    <text evidence="7">Belongs to the ThrE exporter (TC 2.A.79) family.</text>
</comment>
<dbReference type="GO" id="GO:0005886">
    <property type="term" value="C:plasma membrane"/>
    <property type="evidence" value="ECO:0007669"/>
    <property type="project" value="UniProtKB-SubCell"/>
</dbReference>
<evidence type="ECO:0000256" key="5">
    <source>
        <dbReference type="ARBA" id="ARBA00022989"/>
    </source>
</evidence>
<reference evidence="10" key="1">
    <citation type="submission" date="2015-02" db="EMBL/GenBank/DDBJ databases">
        <title>A novel member of the family Ruminococcaceae isolated from human feces.</title>
        <authorList>
            <person name="Shkoporov A.N."/>
            <person name="Chaplin A.V."/>
            <person name="Motuzova O.V."/>
            <person name="Kafarskaia L.I."/>
            <person name="Khokhlova E.V."/>
            <person name="Efimov B.A."/>
        </authorList>
    </citation>
    <scope>NUCLEOTIDE SEQUENCE [LARGE SCALE GENOMIC DNA]</scope>
    <source>
        <strain evidence="10">585-1</strain>
    </source>
</reference>
<keyword evidence="3" id="KW-0997">Cell inner membrane</keyword>
<evidence type="ECO:0000313" key="11">
    <source>
        <dbReference type="EMBL" id="KUE77384.1"/>
    </source>
</evidence>
<feature type="transmembrane region" description="Helical" evidence="8">
    <location>
        <begin position="6"/>
        <end position="23"/>
    </location>
</feature>
<protein>
    <submittedName>
        <fullName evidence="10">Membrane protein</fullName>
    </submittedName>
    <submittedName>
        <fullName evidence="12">Threonine/serine exporter</fullName>
    </submittedName>
</protein>
<comment type="subcellular location">
    <subcellularLocation>
        <location evidence="1">Cell membrane</location>
        <topology evidence="1">Multi-pass membrane protein</topology>
    </subcellularLocation>
</comment>
<evidence type="ECO:0000313" key="18">
    <source>
        <dbReference type="Proteomes" id="UP000449193"/>
    </source>
</evidence>
<evidence type="ECO:0000256" key="3">
    <source>
        <dbReference type="ARBA" id="ARBA00022519"/>
    </source>
</evidence>
<keyword evidence="2" id="KW-1003">Cell membrane</keyword>
<evidence type="ECO:0000313" key="12">
    <source>
        <dbReference type="EMBL" id="MST90530.1"/>
    </source>
</evidence>
<evidence type="ECO:0000313" key="10">
    <source>
        <dbReference type="EMBL" id="KJF40738.1"/>
    </source>
</evidence>
<dbReference type="Proteomes" id="UP000472755">
    <property type="component" value="Unassembled WGS sequence"/>
</dbReference>
<gene>
    <name evidence="11" type="ORF">ASJ35_03700</name>
    <name evidence="12" type="ORF">FYJ76_01035</name>
    <name evidence="14" type="ORF">GMD52_00215</name>
    <name evidence="13" type="ORF">GMD59_12710</name>
    <name evidence="10" type="ORF">TQ39_04200</name>
</gene>
<dbReference type="RefSeq" id="WP_050004678.1">
    <property type="nucleotide sequence ID" value="NZ_CAOJUJ010000017.1"/>
</dbReference>
<dbReference type="EMBL" id="WMZR01000001">
    <property type="protein sequence ID" value="MTS49964.1"/>
    <property type="molecule type" value="Genomic_DNA"/>
</dbReference>
<feature type="transmembrane region" description="Helical" evidence="8">
    <location>
        <begin position="30"/>
        <end position="48"/>
    </location>
</feature>
<dbReference type="InterPro" id="IPR024528">
    <property type="entry name" value="ThrE_2"/>
</dbReference>
<dbReference type="PANTHER" id="PTHR34390:SF1">
    <property type="entry name" value="SUCCINATE TRANSPORTER SUBUNIT YJJB-RELATED"/>
    <property type="match status" value="1"/>
</dbReference>
<name>A0A0D8J4L8_9FIRM</name>
<evidence type="ECO:0000259" key="9">
    <source>
        <dbReference type="Pfam" id="PF12821"/>
    </source>
</evidence>
<dbReference type="Proteomes" id="UP000032483">
    <property type="component" value="Unassembled WGS sequence"/>
</dbReference>
<dbReference type="EMBL" id="JXXK01000004">
    <property type="protein sequence ID" value="KJF40738.1"/>
    <property type="molecule type" value="Genomic_DNA"/>
</dbReference>
<reference evidence="11 16" key="2">
    <citation type="submission" date="2015-10" db="EMBL/GenBank/DDBJ databases">
        <title>A novel member of the family Ruminococcaceae isolated from human faeces.</title>
        <authorList>
            <person name="Shkoporov A.N."/>
            <person name="Chaplin A.V."/>
            <person name="Motuzova O.V."/>
            <person name="Kafarskaia L.I."/>
            <person name="Efimov B.A."/>
        </authorList>
    </citation>
    <scope>NUCLEOTIDE SEQUENCE [LARGE SCALE GENOMIC DNA]</scope>
    <source>
        <strain evidence="11 16">668</strain>
    </source>
</reference>
<feature type="transmembrane region" description="Helical" evidence="8">
    <location>
        <begin position="54"/>
        <end position="75"/>
    </location>
</feature>
<dbReference type="AlphaFoldDB" id="A0A0D8J4L8"/>
<reference evidence="18 19" key="3">
    <citation type="journal article" date="2019" name="Nat. Med.">
        <title>A library of human gut bacterial isolates paired with longitudinal multiomics data enables mechanistic microbiome research.</title>
        <authorList>
            <person name="Poyet M."/>
            <person name="Groussin M."/>
            <person name="Gibbons S.M."/>
            <person name="Avila-Pacheco J."/>
            <person name="Jiang X."/>
            <person name="Kearney S.M."/>
            <person name="Perrotta A.R."/>
            <person name="Berdy B."/>
            <person name="Zhao S."/>
            <person name="Lieberman T.D."/>
            <person name="Swanson P.K."/>
            <person name="Smith M."/>
            <person name="Roesemann S."/>
            <person name="Alexander J.E."/>
            <person name="Rich S.A."/>
            <person name="Livny J."/>
            <person name="Vlamakis H."/>
            <person name="Clish C."/>
            <person name="Bullock K."/>
            <person name="Deik A."/>
            <person name="Scott J."/>
            <person name="Pierce K.A."/>
            <person name="Xavier R.J."/>
            <person name="Alm E.J."/>
        </authorList>
    </citation>
    <scope>NUCLEOTIDE SEQUENCE [LARGE SCALE GENOMIC DNA]</scope>
    <source>
        <strain evidence="13 19">BIOML-A4</strain>
        <strain evidence="14 18">BIOML-A7</strain>
    </source>
</reference>
<feature type="transmembrane region" description="Helical" evidence="8">
    <location>
        <begin position="122"/>
        <end position="141"/>
    </location>
</feature>
<reference evidence="12 17" key="4">
    <citation type="submission" date="2019-08" db="EMBL/GenBank/DDBJ databases">
        <title>In-depth cultivation of the pig gut microbiome towards novel bacterial diversity and tailored functional studies.</title>
        <authorList>
            <person name="Wylensek D."/>
            <person name="Hitch T.C.A."/>
            <person name="Clavel T."/>
        </authorList>
    </citation>
    <scope>NUCLEOTIDE SEQUENCE [LARGE SCALE GENOMIC DNA]</scope>
    <source>
        <strain evidence="12 17">WCA3-601-WT-6J</strain>
    </source>
</reference>
<sequence>MIWELLVQLAAAFGATVGFAVLVNAPPREFVWAGVTGAVGWGCYWLYLQWQPSVAVASLLASLMLALLSRVFSVVRRCPATVFLISGIFALVPGAGIYYTAYYFIMGDNAMAVAKGVETFKIAVALAVGIVLVLALPGRLFEAFAPCAGKKKGER</sequence>
<evidence type="ECO:0000313" key="15">
    <source>
        <dbReference type="Proteomes" id="UP000032483"/>
    </source>
</evidence>
<dbReference type="Proteomes" id="UP000053433">
    <property type="component" value="Unassembled WGS sequence"/>
</dbReference>
<dbReference type="InterPro" id="IPR050539">
    <property type="entry name" value="ThrE_Dicarb/AminoAcid_Exp"/>
</dbReference>
<dbReference type="PANTHER" id="PTHR34390">
    <property type="entry name" value="UPF0442 PROTEIN YJJB-RELATED"/>
    <property type="match status" value="1"/>
</dbReference>
<organism evidence="10 15">
    <name type="scientific">Ruthenibacterium lactatiformans</name>
    <dbReference type="NCBI Taxonomy" id="1550024"/>
    <lineage>
        <taxon>Bacteria</taxon>
        <taxon>Bacillati</taxon>
        <taxon>Bacillota</taxon>
        <taxon>Clostridia</taxon>
        <taxon>Eubacteriales</taxon>
        <taxon>Oscillospiraceae</taxon>
        <taxon>Ruthenibacterium</taxon>
    </lineage>
</organism>
<dbReference type="GO" id="GO:0015744">
    <property type="term" value="P:succinate transport"/>
    <property type="evidence" value="ECO:0007669"/>
    <property type="project" value="TreeGrafter"/>
</dbReference>
<keyword evidence="15" id="KW-1185">Reference proteome</keyword>
<dbReference type="EMBL" id="WMZU01000021">
    <property type="protein sequence ID" value="MTS28139.1"/>
    <property type="molecule type" value="Genomic_DNA"/>
</dbReference>
<accession>A0A0D8J4L8</accession>
<evidence type="ECO:0000256" key="2">
    <source>
        <dbReference type="ARBA" id="ARBA00022475"/>
    </source>
</evidence>
<dbReference type="GeneID" id="42855834"/>
<evidence type="ECO:0000313" key="13">
    <source>
        <dbReference type="EMBL" id="MTS28139.1"/>
    </source>
</evidence>
<feature type="domain" description="Threonine/Serine exporter ThrE" evidence="9">
    <location>
        <begin position="9"/>
        <end position="134"/>
    </location>
</feature>
<proteinExistence type="inferred from homology"/>
<dbReference type="EMBL" id="LMUA01000003">
    <property type="protein sequence ID" value="KUE77384.1"/>
    <property type="molecule type" value="Genomic_DNA"/>
</dbReference>
<evidence type="ECO:0000256" key="6">
    <source>
        <dbReference type="ARBA" id="ARBA00023136"/>
    </source>
</evidence>
<evidence type="ECO:0000256" key="4">
    <source>
        <dbReference type="ARBA" id="ARBA00022692"/>
    </source>
</evidence>
<keyword evidence="5 8" id="KW-1133">Transmembrane helix</keyword>
<evidence type="ECO:0000313" key="14">
    <source>
        <dbReference type="EMBL" id="MTS49964.1"/>
    </source>
</evidence>
<keyword evidence="6 8" id="KW-0472">Membrane</keyword>
<evidence type="ECO:0000256" key="7">
    <source>
        <dbReference type="ARBA" id="ARBA00034125"/>
    </source>
</evidence>
<dbReference type="EMBL" id="VUNJ01000001">
    <property type="protein sequence ID" value="MST90530.1"/>
    <property type="molecule type" value="Genomic_DNA"/>
</dbReference>
<evidence type="ECO:0000313" key="19">
    <source>
        <dbReference type="Proteomes" id="UP000472755"/>
    </source>
</evidence>
<keyword evidence="4 8" id="KW-0812">Transmembrane</keyword>
<evidence type="ECO:0000313" key="16">
    <source>
        <dbReference type="Proteomes" id="UP000053433"/>
    </source>
</evidence>
<comment type="caution">
    <text evidence="10">The sequence shown here is derived from an EMBL/GenBank/DDBJ whole genome shotgun (WGS) entry which is preliminary data.</text>
</comment>
<dbReference type="Pfam" id="PF12821">
    <property type="entry name" value="ThrE_2"/>
    <property type="match status" value="1"/>
</dbReference>